<dbReference type="RefSeq" id="WP_350410319.1">
    <property type="nucleotide sequence ID" value="NZ_JBEOKT010000001.1"/>
</dbReference>
<sequence length="498" mass="54249">MKPYIFSFLMIFMALQTVSAQTDQQPSECSITDGCLTYSLNGATRHDEDTYILSYTLTVNCDTRLEYIAFELPEGSDADEPSNYFASQPDFNVEDGKSGKSNKIITDYNAIQFTAKTQTNISNGTSYTFEYPISVEDYNALGSIRVQAKVADAEPSNIEFNHRVCAPLNPMPECRIDRGSAVFGFTGATDNGDGTTALRFDLQNNTAATVKSVAIEIPGAPAGVTTVSNNNGNAYHANYKYTATYTDGILLFEAQNTNDYANGNTDYFIFSLPTAAYNPEENFTISLATNAETIVTGFNTVTCGEDSPISPLPVELLSFKGKATQSGIELQWETASESNNDRFEVERSLDGKTFDKIGSVDGAGTTSTKQKYNYTDYVNRAGIFYYRLRQVDFDGTDDYSKTIAVRLQSLPGGGKFAVYPNPAHGNTVTVSVLGTGADVNGGVLQIVDMSGRVMLVHQVTAGSREIDVSLPELQLPKGMYVVNLLQGTDKQTQKLIIQ</sequence>
<feature type="domain" description="Secretion system C-terminal sorting" evidence="2">
    <location>
        <begin position="418"/>
        <end position="497"/>
    </location>
</feature>
<evidence type="ECO:0000313" key="3">
    <source>
        <dbReference type="EMBL" id="MER2996173.1"/>
    </source>
</evidence>
<keyword evidence="4" id="KW-1185">Reference proteome</keyword>
<evidence type="ECO:0000259" key="2">
    <source>
        <dbReference type="Pfam" id="PF18962"/>
    </source>
</evidence>
<comment type="caution">
    <text evidence="3">The sequence shown here is derived from an EMBL/GenBank/DDBJ whole genome shotgun (WGS) entry which is preliminary data.</text>
</comment>
<dbReference type="NCBIfam" id="TIGR04183">
    <property type="entry name" value="Por_Secre_tail"/>
    <property type="match status" value="1"/>
</dbReference>
<dbReference type="Gene3D" id="2.60.40.10">
    <property type="entry name" value="Immunoglobulins"/>
    <property type="match status" value="1"/>
</dbReference>
<proteinExistence type="predicted"/>
<evidence type="ECO:0000313" key="4">
    <source>
        <dbReference type="Proteomes" id="UP001476807"/>
    </source>
</evidence>
<keyword evidence="1" id="KW-0732">Signal</keyword>
<name>A0ABV1RP71_9BACT</name>
<accession>A0ABV1RP71</accession>
<gene>
    <name evidence="3" type="ORF">ABS362_01370</name>
</gene>
<evidence type="ECO:0000256" key="1">
    <source>
        <dbReference type="SAM" id="SignalP"/>
    </source>
</evidence>
<feature type="chain" id="PRO_5046317973" evidence="1">
    <location>
        <begin position="21"/>
        <end position="498"/>
    </location>
</feature>
<dbReference type="EMBL" id="JBEOKT010000001">
    <property type="protein sequence ID" value="MER2996173.1"/>
    <property type="molecule type" value="Genomic_DNA"/>
</dbReference>
<dbReference type="Pfam" id="PF18962">
    <property type="entry name" value="Por_Secre_tail"/>
    <property type="match status" value="1"/>
</dbReference>
<reference evidence="3 4" key="1">
    <citation type="submission" date="2024-06" db="EMBL/GenBank/DDBJ databases">
        <title>Pontibacter populi HYL7-15.</title>
        <authorList>
            <person name="Kim M.K."/>
        </authorList>
    </citation>
    <scope>NUCLEOTIDE SEQUENCE [LARGE SCALE GENOMIC DNA]</scope>
    <source>
        <strain evidence="3 4">HYL7-15</strain>
    </source>
</reference>
<dbReference type="InterPro" id="IPR013783">
    <property type="entry name" value="Ig-like_fold"/>
</dbReference>
<dbReference type="Proteomes" id="UP001476807">
    <property type="component" value="Unassembled WGS sequence"/>
</dbReference>
<dbReference type="InterPro" id="IPR026444">
    <property type="entry name" value="Secre_tail"/>
</dbReference>
<feature type="signal peptide" evidence="1">
    <location>
        <begin position="1"/>
        <end position="20"/>
    </location>
</feature>
<protein>
    <submittedName>
        <fullName evidence="3">T9SS type A sorting domain-containing protein</fullName>
    </submittedName>
</protein>
<organism evidence="3 4">
    <name type="scientific">Pontibacter populi</name>
    <dbReference type="NCBI Taxonomy" id="890055"/>
    <lineage>
        <taxon>Bacteria</taxon>
        <taxon>Pseudomonadati</taxon>
        <taxon>Bacteroidota</taxon>
        <taxon>Cytophagia</taxon>
        <taxon>Cytophagales</taxon>
        <taxon>Hymenobacteraceae</taxon>
        <taxon>Pontibacter</taxon>
    </lineage>
</organism>